<evidence type="ECO:0000313" key="2">
    <source>
        <dbReference type="WBParaSite" id="RSKR_0000828900.1"/>
    </source>
</evidence>
<dbReference type="WBParaSite" id="RSKR_0000828900.1">
    <property type="protein sequence ID" value="RSKR_0000828900.1"/>
    <property type="gene ID" value="RSKR_0000828900"/>
</dbReference>
<proteinExistence type="predicted"/>
<name>A0AC35U7C0_9BILA</name>
<organism evidence="1 2">
    <name type="scientific">Rhabditophanes sp. KR3021</name>
    <dbReference type="NCBI Taxonomy" id="114890"/>
    <lineage>
        <taxon>Eukaryota</taxon>
        <taxon>Metazoa</taxon>
        <taxon>Ecdysozoa</taxon>
        <taxon>Nematoda</taxon>
        <taxon>Chromadorea</taxon>
        <taxon>Rhabditida</taxon>
        <taxon>Tylenchina</taxon>
        <taxon>Panagrolaimomorpha</taxon>
        <taxon>Strongyloidoidea</taxon>
        <taxon>Alloionematidae</taxon>
        <taxon>Rhabditophanes</taxon>
    </lineage>
</organism>
<protein>
    <submittedName>
        <fullName evidence="2">Amino_oxidase domain-containing protein</fullName>
    </submittedName>
</protein>
<evidence type="ECO:0000313" key="1">
    <source>
        <dbReference type="Proteomes" id="UP000095286"/>
    </source>
</evidence>
<accession>A0AC35U7C0</accession>
<dbReference type="Proteomes" id="UP000095286">
    <property type="component" value="Unplaced"/>
</dbReference>
<reference evidence="2" key="1">
    <citation type="submission" date="2016-11" db="UniProtKB">
        <authorList>
            <consortium name="WormBaseParasite"/>
        </authorList>
    </citation>
    <scope>IDENTIFICATION</scope>
    <source>
        <strain evidence="2">KR3021</strain>
    </source>
</reference>
<sequence length="478" mass="54370">MKIAIIGGAPTALGAAYKLNELKQTHPEIAKDVELVIFEKQPIVGGLSCTITDEKGFLWDMGGHITFSHNAPYYDKATKWAVDEWNSIKRNCLVDMNYLYDIKGIKLVPYPAQYAVPLFPEKVKQNCLKDLKERYDNPANESIVPVTFADWIEKNFGPTIHNEFFKPYTRKVWTVETSIMNPGWVGTRVAKLPQEKLESLCAIDPEKLSDADFGWGPNAEFTFPKYGGTGAVWKGMAEKLDPTWFKTDHNVIGVNAEKQEVSYQVTGSDELHKMKYDALINTAPIDQLIKQTNVTAPLNILRNKVYVVGVGLRLPMPPACENLTWLYFPDRNVPFFRVTFFSRYGEVTPDNTKYWSVMCECATPIDVVMDKEEMAKKAVEGLILKSIITQEQVESVWSILLPYGYPIPTVERDVELERAHTALEKHNIYSRGRFGGWKYEVSNQDHCFMQGAEIIDRLLLNQPEKMYQTGVQTTRAEA</sequence>